<reference evidence="1 2" key="1">
    <citation type="submission" date="2024-06" db="EMBL/GenBank/DDBJ databases">
        <title>The Natural Products Discovery Center: Release of the First 8490 Sequenced Strains for Exploring Actinobacteria Biosynthetic Diversity.</title>
        <authorList>
            <person name="Kalkreuter E."/>
            <person name="Kautsar S.A."/>
            <person name="Yang D."/>
            <person name="Bader C.D."/>
            <person name="Teijaro C.N."/>
            <person name="Fluegel L."/>
            <person name="Davis C.M."/>
            <person name="Simpson J.R."/>
            <person name="Lauterbach L."/>
            <person name="Steele A.D."/>
            <person name="Gui C."/>
            <person name="Meng S."/>
            <person name="Li G."/>
            <person name="Viehrig K."/>
            <person name="Ye F."/>
            <person name="Su P."/>
            <person name="Kiefer A.F."/>
            <person name="Nichols A."/>
            <person name="Cepeda A.J."/>
            <person name="Yan W."/>
            <person name="Fan B."/>
            <person name="Jiang Y."/>
            <person name="Adhikari A."/>
            <person name="Zheng C.-J."/>
            <person name="Schuster L."/>
            <person name="Cowan T.M."/>
            <person name="Smanski M.J."/>
            <person name="Chevrette M.G."/>
            <person name="De Carvalho L.P.S."/>
            <person name="Shen B."/>
        </authorList>
    </citation>
    <scope>NUCLEOTIDE SEQUENCE [LARGE SCALE GENOMIC DNA]</scope>
    <source>
        <strain evidence="1 2">NPDC006434</strain>
    </source>
</reference>
<evidence type="ECO:0000313" key="2">
    <source>
        <dbReference type="Proteomes" id="UP001550210"/>
    </source>
</evidence>
<dbReference type="SUPFAM" id="SSF46785">
    <property type="entry name" value="Winged helix' DNA-binding domain"/>
    <property type="match status" value="1"/>
</dbReference>
<sequence length="166" mass="17154">MTTPATTTPFTPSTPTSAAAPSLDGRVIALAHYAARAALETVLTRHDLTFQQSVTLRVVAVADGPVTRKEVVDQVVDSLKIGAAEVRSVLDELATAELVAAVERPTEAGLVAITDAGREFHARTTAETGAVSARIYAGIPAEDLAVAGRVLGLVTERANAELAAGR</sequence>
<dbReference type="InterPro" id="IPR036390">
    <property type="entry name" value="WH_DNA-bd_sf"/>
</dbReference>
<dbReference type="EMBL" id="JBEXPZ010000039">
    <property type="protein sequence ID" value="MET9848314.1"/>
    <property type="molecule type" value="Genomic_DNA"/>
</dbReference>
<accession>A0ABV2V6P7</accession>
<dbReference type="Gene3D" id="1.10.10.10">
    <property type="entry name" value="Winged helix-like DNA-binding domain superfamily/Winged helix DNA-binding domain"/>
    <property type="match status" value="1"/>
</dbReference>
<dbReference type="RefSeq" id="WP_355400116.1">
    <property type="nucleotide sequence ID" value="NZ_JBEXPZ010000039.1"/>
</dbReference>
<gene>
    <name evidence="1" type="ORF">ABZZ21_27990</name>
</gene>
<evidence type="ECO:0000313" key="1">
    <source>
        <dbReference type="EMBL" id="MET9848314.1"/>
    </source>
</evidence>
<dbReference type="Proteomes" id="UP001550210">
    <property type="component" value="Unassembled WGS sequence"/>
</dbReference>
<organism evidence="1 2">
    <name type="scientific">Streptomyces ossamyceticus</name>
    <dbReference type="NCBI Taxonomy" id="249581"/>
    <lineage>
        <taxon>Bacteria</taxon>
        <taxon>Bacillati</taxon>
        <taxon>Actinomycetota</taxon>
        <taxon>Actinomycetes</taxon>
        <taxon>Kitasatosporales</taxon>
        <taxon>Streptomycetaceae</taxon>
        <taxon>Streptomyces</taxon>
    </lineage>
</organism>
<protein>
    <submittedName>
        <fullName evidence="1">MarR family transcriptional regulator</fullName>
    </submittedName>
</protein>
<comment type="caution">
    <text evidence="1">The sequence shown here is derived from an EMBL/GenBank/DDBJ whole genome shotgun (WGS) entry which is preliminary data.</text>
</comment>
<name>A0ABV2V6P7_9ACTN</name>
<proteinExistence type="predicted"/>
<keyword evidence="2" id="KW-1185">Reference proteome</keyword>
<dbReference type="InterPro" id="IPR036388">
    <property type="entry name" value="WH-like_DNA-bd_sf"/>
</dbReference>